<keyword evidence="2" id="KW-1185">Reference proteome</keyword>
<sequence length="96" mass="10935">MRNFSSSVSVSLLGNEYGSSEQAGPLAEYEYRIASAEESGLDKSVETKNASGPETWRKKIIHFHDFMLGVYVSLQVYNYIERDGMRICVSFRIKKM</sequence>
<name>A0ABD1YUB0_9MARC</name>
<accession>A0ABD1YUB0</accession>
<reference evidence="1 2" key="1">
    <citation type="submission" date="2024-09" db="EMBL/GenBank/DDBJ databases">
        <title>Chromosome-scale assembly of Riccia fluitans.</title>
        <authorList>
            <person name="Paukszto L."/>
            <person name="Sawicki J."/>
            <person name="Karawczyk K."/>
            <person name="Piernik-Szablinska J."/>
            <person name="Szczecinska M."/>
            <person name="Mazdziarz M."/>
        </authorList>
    </citation>
    <scope>NUCLEOTIDE SEQUENCE [LARGE SCALE GENOMIC DNA]</scope>
    <source>
        <strain evidence="1">Rf_01</strain>
        <tissue evidence="1">Aerial parts of the thallus</tissue>
    </source>
</reference>
<proteinExistence type="predicted"/>
<evidence type="ECO:0000313" key="1">
    <source>
        <dbReference type="EMBL" id="KAL2633354.1"/>
    </source>
</evidence>
<dbReference type="EMBL" id="JBHFFA010000003">
    <property type="protein sequence ID" value="KAL2633354.1"/>
    <property type="molecule type" value="Genomic_DNA"/>
</dbReference>
<dbReference type="Proteomes" id="UP001605036">
    <property type="component" value="Unassembled WGS sequence"/>
</dbReference>
<evidence type="ECO:0000313" key="2">
    <source>
        <dbReference type="Proteomes" id="UP001605036"/>
    </source>
</evidence>
<gene>
    <name evidence="1" type="ORF">R1flu_004833</name>
</gene>
<dbReference type="AlphaFoldDB" id="A0ABD1YUB0"/>
<protein>
    <submittedName>
        <fullName evidence="1">Uncharacterized protein</fullName>
    </submittedName>
</protein>
<comment type="caution">
    <text evidence="1">The sequence shown here is derived from an EMBL/GenBank/DDBJ whole genome shotgun (WGS) entry which is preliminary data.</text>
</comment>
<organism evidence="1 2">
    <name type="scientific">Riccia fluitans</name>
    <dbReference type="NCBI Taxonomy" id="41844"/>
    <lineage>
        <taxon>Eukaryota</taxon>
        <taxon>Viridiplantae</taxon>
        <taxon>Streptophyta</taxon>
        <taxon>Embryophyta</taxon>
        <taxon>Marchantiophyta</taxon>
        <taxon>Marchantiopsida</taxon>
        <taxon>Marchantiidae</taxon>
        <taxon>Marchantiales</taxon>
        <taxon>Ricciaceae</taxon>
        <taxon>Riccia</taxon>
    </lineage>
</organism>